<evidence type="ECO:0000313" key="1">
    <source>
        <dbReference type="EMBL" id="WAV90568.1"/>
    </source>
</evidence>
<name>A0A9E9NSE2_9BURK</name>
<gene>
    <name evidence="1" type="ORF">NB646_06765</name>
</gene>
<protein>
    <submittedName>
        <fullName evidence="1">Uncharacterized protein</fullName>
    </submittedName>
</protein>
<dbReference type="Proteomes" id="UP001164819">
    <property type="component" value="Chromosome"/>
</dbReference>
<dbReference type="EMBL" id="CP098251">
    <property type="protein sequence ID" value="WAV90568.1"/>
    <property type="molecule type" value="Genomic_DNA"/>
</dbReference>
<organism evidence="1">
    <name type="scientific">Oxalobacter aliiformigenes</name>
    <dbReference type="NCBI Taxonomy" id="2946593"/>
    <lineage>
        <taxon>Bacteria</taxon>
        <taxon>Pseudomonadati</taxon>
        <taxon>Pseudomonadota</taxon>
        <taxon>Betaproteobacteria</taxon>
        <taxon>Burkholderiales</taxon>
        <taxon>Oxalobacteraceae</taxon>
        <taxon>Oxalobacter</taxon>
    </lineage>
</organism>
<reference evidence="1" key="1">
    <citation type="journal article" date="2022" name="Front. Microbiol.">
        <title>New perspectives on an old grouping: The genomic and phenotypic variability of Oxalobacter formigenes and the implications for calcium oxalate stone prevention.</title>
        <authorList>
            <person name="Chmiel J.A."/>
            <person name="Carr C."/>
            <person name="Stuivenberg G.A."/>
            <person name="Venema R."/>
            <person name="Chanyi R.M."/>
            <person name="Al K.F."/>
            <person name="Giguere D."/>
            <person name="Say H."/>
            <person name="Akouris P.P."/>
            <person name="Dominguez Romero S.A."/>
            <person name="Kwong A."/>
            <person name="Tai V."/>
            <person name="Koval S.F."/>
            <person name="Razvi H."/>
            <person name="Bjazevic J."/>
            <person name="Burton J.P."/>
        </authorList>
    </citation>
    <scope>NUCLEOTIDE SEQUENCE</scope>
    <source>
        <strain evidence="1">OxK</strain>
    </source>
</reference>
<proteinExistence type="predicted"/>
<sequence length="148" mass="16914">MPETLRDYFGNTVKPTVDEYLSGNGRFNIRKARLAAIVVEHIIDYYSLAYKKDRAEVRKDITDLSPLYSVVRDTADATKHGSLKRKNTDIKENGQIKCPPGFFQTPFGEGCWAEAIEVYVETDDGRKISLENAIKEVMRVWDMKISPH</sequence>
<dbReference type="AlphaFoldDB" id="A0A9E9NSE2"/>
<dbReference type="RefSeq" id="WP_269315600.1">
    <property type="nucleotide sequence ID" value="NZ_CP098251.1"/>
</dbReference>
<accession>A0A9E9NSE2</accession>